<evidence type="ECO:0000256" key="2">
    <source>
        <dbReference type="SAM" id="MobiDB-lite"/>
    </source>
</evidence>
<evidence type="ECO:0000313" key="4">
    <source>
        <dbReference type="Proteomes" id="UP000549394"/>
    </source>
</evidence>
<name>A0A7I8W546_9ANNE</name>
<reference evidence="3 4" key="1">
    <citation type="submission" date="2020-08" db="EMBL/GenBank/DDBJ databases">
        <authorList>
            <person name="Hejnol A."/>
        </authorList>
    </citation>
    <scope>NUCLEOTIDE SEQUENCE [LARGE SCALE GENOMIC DNA]</scope>
</reference>
<evidence type="ECO:0000313" key="3">
    <source>
        <dbReference type="EMBL" id="CAD5123026.1"/>
    </source>
</evidence>
<comment type="caution">
    <text evidence="3">The sequence shown here is derived from an EMBL/GenBank/DDBJ whole genome shotgun (WGS) entry which is preliminary data.</text>
</comment>
<feature type="region of interest" description="Disordered" evidence="2">
    <location>
        <begin position="581"/>
        <end position="620"/>
    </location>
</feature>
<dbReference type="CDD" id="cd00176">
    <property type="entry name" value="SPEC"/>
    <property type="match status" value="1"/>
</dbReference>
<dbReference type="Proteomes" id="UP000549394">
    <property type="component" value="Unassembled WGS sequence"/>
</dbReference>
<dbReference type="Gene3D" id="1.20.58.60">
    <property type="match status" value="1"/>
</dbReference>
<dbReference type="AlphaFoldDB" id="A0A7I8W546"/>
<keyword evidence="1" id="KW-0175">Coiled coil</keyword>
<feature type="compositionally biased region" description="Basic residues" evidence="2">
    <location>
        <begin position="753"/>
        <end position="763"/>
    </location>
</feature>
<dbReference type="SUPFAM" id="SSF46966">
    <property type="entry name" value="Spectrin repeat"/>
    <property type="match status" value="2"/>
</dbReference>
<dbReference type="InterPro" id="IPR018159">
    <property type="entry name" value="Spectrin/alpha-actinin"/>
</dbReference>
<feature type="coiled-coil region" evidence="1">
    <location>
        <begin position="1058"/>
        <end position="1088"/>
    </location>
</feature>
<protein>
    <submittedName>
        <fullName evidence="3">DgyrCDS11411</fullName>
    </submittedName>
</protein>
<accession>A0A7I8W546</accession>
<feature type="region of interest" description="Disordered" evidence="2">
    <location>
        <begin position="809"/>
        <end position="831"/>
    </location>
</feature>
<keyword evidence="4" id="KW-1185">Reference proteome</keyword>
<proteinExistence type="predicted"/>
<feature type="region of interest" description="Disordered" evidence="2">
    <location>
        <begin position="744"/>
        <end position="792"/>
    </location>
</feature>
<dbReference type="OrthoDB" id="10041151at2759"/>
<sequence length="1184" mass="134487">MFKNESCQAHISTEDTQRNDLIQSELYRLDYDTLKIDLCESKAWLKEYLACAECLWQTLNVCDKDQRYIHLKEVHDLKAHVERRRPALEETLQVCKEFVSQYSSGVVFLDIDLDLSDVQYVWDVLQHRLTELNWYFSIETDLDLAPPAFKDLPFRQQLSESQCTSCPSCDLEETVTMDTMDSNVIKPKAFDLVVDSFGLSPPKKRRIGKENTDVDSSPATSLASIPSIADEEADFVTNLNSTLITPVNGVISPQKVDELWNAIKSDYEYLMDDDAIEASCKSTESEVSESESDSFAEVSLTEFLKQYKELTDWLTNVRMQTDKKCQRRSSCCEKFVFEGYYDEMVKHSPRHKLLKDYARQLIKRYPAIKEQVNGKLAHLNSLWAQLEGTIGPPDVQQASLDAMIDALKQDVILLKKWLHKVENSLYECRLDPKWDKTEIQRQMALHQTLQKEIESQSSVIRAVDKLCNRLQPLLPPDEQGNFQDVVGSLEKRWHEVWLASLEWQFRLEDALSPTTRHPVFPIESLSRSASSGFSRDLTNSSDIIPFSEDEYEKIEGADSALGRSVSDHSLLTPGKFIQFKRENMRASSAPPGSEAPDIGYASDANNDEPPGAPQTFRMKKNPPGGIWRHSVTSAYGSDAQAESSDVEVTKKVEQLVKSSSHSYYTLTSLTNEIANNTGQEDASNVTESEEPHEIVQRLVSTADRLISPVSTESEDEFASNITRKTISEPAIDFLASNSGLFPRTVSFDSSPSKKTRKRKIKRPSAREEPASEAAWDSYQDPPYPTVTDDDDEEKLDDCTLTWDFPNNATEIGPVSPRRRSRSVAIHQDTDSDREDLKDVITESRKQLEVLERTLSADCIIGLNEVKATCKTNIECLDNVLVHMDTSDDLSEASDDVRLLVSRWKQLHNEAKQKLNISFLMKDVQQVHQVIQSTNDILAVTSFDTPEELEDNLKRIDTGIVEINSNLHQLDQLEQSYKESNSICGQIERELNSARTQLNVAAKQSWNALCSLQQQLHAWKRLQDGTQLLTSQLEEQQQILTNFGNSLKLRADCYSPSDMQSLHNEIQQLKQQIDRHDNYLQQLRLLVEETSTTRKSNFIVIDELDKQVSAMKHSVAVVDVVVQQKSTQAELPYKRSPLARFLRSSMPIPCIFILFLGVAYFIDPSLTNSLTSWTMTYEHIDGAAQ</sequence>
<gene>
    <name evidence="3" type="ORF">DGYR_LOCUS10753</name>
</gene>
<evidence type="ECO:0000256" key="1">
    <source>
        <dbReference type="SAM" id="Coils"/>
    </source>
</evidence>
<organism evidence="3 4">
    <name type="scientific">Dimorphilus gyrociliatus</name>
    <dbReference type="NCBI Taxonomy" id="2664684"/>
    <lineage>
        <taxon>Eukaryota</taxon>
        <taxon>Metazoa</taxon>
        <taxon>Spiralia</taxon>
        <taxon>Lophotrochozoa</taxon>
        <taxon>Annelida</taxon>
        <taxon>Polychaeta</taxon>
        <taxon>Polychaeta incertae sedis</taxon>
        <taxon>Dinophilidae</taxon>
        <taxon>Dimorphilus</taxon>
    </lineage>
</organism>
<dbReference type="EMBL" id="CAJFCJ010000019">
    <property type="protein sequence ID" value="CAD5123026.1"/>
    <property type="molecule type" value="Genomic_DNA"/>
</dbReference>
<dbReference type="SMART" id="SM00150">
    <property type="entry name" value="SPEC"/>
    <property type="match status" value="2"/>
</dbReference>
<feature type="coiled-coil region" evidence="1">
    <location>
        <begin position="969"/>
        <end position="1003"/>
    </location>
</feature>